<organism evidence="1">
    <name type="scientific">Arundo donax</name>
    <name type="common">Giant reed</name>
    <name type="synonym">Donax arundinaceus</name>
    <dbReference type="NCBI Taxonomy" id="35708"/>
    <lineage>
        <taxon>Eukaryota</taxon>
        <taxon>Viridiplantae</taxon>
        <taxon>Streptophyta</taxon>
        <taxon>Embryophyta</taxon>
        <taxon>Tracheophyta</taxon>
        <taxon>Spermatophyta</taxon>
        <taxon>Magnoliopsida</taxon>
        <taxon>Liliopsida</taxon>
        <taxon>Poales</taxon>
        <taxon>Poaceae</taxon>
        <taxon>PACMAD clade</taxon>
        <taxon>Arundinoideae</taxon>
        <taxon>Arundineae</taxon>
        <taxon>Arundo</taxon>
    </lineage>
</organism>
<accession>A0A0A8ZDM4</accession>
<protein>
    <submittedName>
        <fullName evidence="1">Uncharacterized protein</fullName>
    </submittedName>
</protein>
<dbReference type="AlphaFoldDB" id="A0A0A8ZDM4"/>
<reference evidence="1" key="1">
    <citation type="submission" date="2014-09" db="EMBL/GenBank/DDBJ databases">
        <authorList>
            <person name="Magalhaes I.L.F."/>
            <person name="Oliveira U."/>
            <person name="Santos F.R."/>
            <person name="Vidigal T.H.D.A."/>
            <person name="Brescovit A.D."/>
            <person name="Santos A.J."/>
        </authorList>
    </citation>
    <scope>NUCLEOTIDE SEQUENCE</scope>
    <source>
        <tissue evidence="1">Shoot tissue taken approximately 20 cm above the soil surface</tissue>
    </source>
</reference>
<dbReference type="EMBL" id="GBRH01263050">
    <property type="protein sequence ID" value="JAD34845.1"/>
    <property type="molecule type" value="Transcribed_RNA"/>
</dbReference>
<name>A0A0A8ZDM4_ARUDO</name>
<sequence>MQAAQCFLFHFLLACTLSIEFLYLSCLSTRRPSFMYDFNMSRIVL</sequence>
<reference evidence="1" key="2">
    <citation type="journal article" date="2015" name="Data Brief">
        <title>Shoot transcriptome of the giant reed, Arundo donax.</title>
        <authorList>
            <person name="Barrero R.A."/>
            <person name="Guerrero F.D."/>
            <person name="Moolhuijzen P."/>
            <person name="Goolsby J.A."/>
            <person name="Tidwell J."/>
            <person name="Bellgard S.E."/>
            <person name="Bellgard M.I."/>
        </authorList>
    </citation>
    <scope>NUCLEOTIDE SEQUENCE</scope>
    <source>
        <tissue evidence="1">Shoot tissue taken approximately 20 cm above the soil surface</tissue>
    </source>
</reference>
<evidence type="ECO:0000313" key="1">
    <source>
        <dbReference type="EMBL" id="JAD34845.1"/>
    </source>
</evidence>
<proteinExistence type="predicted"/>